<accession>A0ACB0EVS4</accession>
<organism evidence="1 2">
    <name type="scientific">Rangifer tarandus platyrhynchus</name>
    <name type="common">Svalbard reindeer</name>
    <dbReference type="NCBI Taxonomy" id="3082113"/>
    <lineage>
        <taxon>Eukaryota</taxon>
        <taxon>Metazoa</taxon>
        <taxon>Chordata</taxon>
        <taxon>Craniata</taxon>
        <taxon>Vertebrata</taxon>
        <taxon>Euteleostomi</taxon>
        <taxon>Mammalia</taxon>
        <taxon>Eutheria</taxon>
        <taxon>Laurasiatheria</taxon>
        <taxon>Artiodactyla</taxon>
        <taxon>Ruminantia</taxon>
        <taxon>Pecora</taxon>
        <taxon>Cervidae</taxon>
        <taxon>Odocoileinae</taxon>
        <taxon>Rangifer</taxon>
    </lineage>
</organism>
<sequence>MEPQASNQAHLSYLPALIDSDKDELLKGDLFLSFWHPVSSASHHPNLRGVSLTSAISAAQPPRELAVLSMLVGEIPQQKNPRETAELPPPMRPHIGSIGDRMGPRRQQVLKPELSGGLRGKPRLSRAQVLADDWLSQQSSSESLGVSEAVCSLPSLHPALATPGGLPSQRQVHRSAPDQVDHVSDPGARRRAWGSLTPRPGCARVAPRFALPPSNSERPCPDLLPGNGGPASPQSQRDVSSSGF</sequence>
<name>A0ACB0EVS4_RANTA</name>
<protein>
    <submittedName>
        <fullName evidence="1">Uncharacterized protein</fullName>
    </submittedName>
</protein>
<proteinExistence type="predicted"/>
<dbReference type="Proteomes" id="UP001162501">
    <property type="component" value="Chromosome 27"/>
</dbReference>
<evidence type="ECO:0000313" key="1">
    <source>
        <dbReference type="EMBL" id="CAI9704795.1"/>
    </source>
</evidence>
<dbReference type="EMBL" id="OX596111">
    <property type="protein sequence ID" value="CAI9704795.1"/>
    <property type="molecule type" value="Genomic_DNA"/>
</dbReference>
<gene>
    <name evidence="1" type="ORF">MRATA1EN3_LOCUS16008</name>
</gene>
<evidence type="ECO:0000313" key="2">
    <source>
        <dbReference type="Proteomes" id="UP001162501"/>
    </source>
</evidence>
<reference evidence="1" key="1">
    <citation type="submission" date="2023-05" db="EMBL/GenBank/DDBJ databases">
        <authorList>
            <consortium name="ELIXIR-Norway"/>
        </authorList>
    </citation>
    <scope>NUCLEOTIDE SEQUENCE</scope>
</reference>